<evidence type="ECO:0008006" key="3">
    <source>
        <dbReference type="Google" id="ProtNLM"/>
    </source>
</evidence>
<evidence type="ECO:0000313" key="2">
    <source>
        <dbReference type="Proteomes" id="UP000801492"/>
    </source>
</evidence>
<reference evidence="1" key="1">
    <citation type="submission" date="2019-08" db="EMBL/GenBank/DDBJ databases">
        <title>The genome of the North American firefly Photinus pyralis.</title>
        <authorList>
            <consortium name="Photinus pyralis genome working group"/>
            <person name="Fallon T.R."/>
            <person name="Sander Lower S.E."/>
            <person name="Weng J.-K."/>
        </authorList>
    </citation>
    <scope>NUCLEOTIDE SEQUENCE</scope>
    <source>
        <strain evidence="1">TRF0915ILg1</strain>
        <tissue evidence="1">Whole body</tissue>
    </source>
</reference>
<evidence type="ECO:0000313" key="1">
    <source>
        <dbReference type="EMBL" id="KAF2889988.1"/>
    </source>
</evidence>
<accession>A0A8K0CM86</accession>
<dbReference type="AlphaFoldDB" id="A0A8K0CM86"/>
<sequence>MDKISINRGVKQGDLLSPYLSHLLMDELLIIFQNPDAGLKIGENSDAKVSVLAYTDDLCSFKKDNYFELETRLKKTEDLWDKFDDLQLQIEIISQKQKQVQYRSIFENQYLAVVNQVIGERSKPPTSKPRLPSIDLPQFGGAYEQWFSFVGNFEALVNRNGNFAKVHKFYYFQRCLKGEARQVIEALDVTAANYSTAWDLLRERFENKRLIVDKHIQGILSLPTIKQESAILLRTFLDTI</sequence>
<dbReference type="Proteomes" id="UP000801492">
    <property type="component" value="Unassembled WGS sequence"/>
</dbReference>
<dbReference type="EMBL" id="VTPC01059804">
    <property type="protein sequence ID" value="KAF2889988.1"/>
    <property type="molecule type" value="Genomic_DNA"/>
</dbReference>
<protein>
    <recommendedName>
        <fullName evidence="3">Reverse transcriptase domain-containing protein</fullName>
    </recommendedName>
</protein>
<comment type="caution">
    <text evidence="1">The sequence shown here is derived from an EMBL/GenBank/DDBJ whole genome shotgun (WGS) entry which is preliminary data.</text>
</comment>
<gene>
    <name evidence="1" type="ORF">ILUMI_16185</name>
</gene>
<dbReference type="PANTHER" id="PTHR22954">
    <property type="entry name" value="RETROVIRAL PROTEASE-RELATED"/>
    <property type="match status" value="1"/>
</dbReference>
<dbReference type="Pfam" id="PF03564">
    <property type="entry name" value="DUF1759"/>
    <property type="match status" value="1"/>
</dbReference>
<name>A0A8K0CM86_IGNLU</name>
<keyword evidence="2" id="KW-1185">Reference proteome</keyword>
<dbReference type="OrthoDB" id="6774661at2759"/>
<proteinExistence type="predicted"/>
<dbReference type="InterPro" id="IPR005312">
    <property type="entry name" value="DUF1759"/>
</dbReference>
<dbReference type="PANTHER" id="PTHR22954:SF3">
    <property type="entry name" value="PROTEIN CBG08539"/>
    <property type="match status" value="1"/>
</dbReference>
<organism evidence="1 2">
    <name type="scientific">Ignelater luminosus</name>
    <name type="common">Cucubano</name>
    <name type="synonym">Pyrophorus luminosus</name>
    <dbReference type="NCBI Taxonomy" id="2038154"/>
    <lineage>
        <taxon>Eukaryota</taxon>
        <taxon>Metazoa</taxon>
        <taxon>Ecdysozoa</taxon>
        <taxon>Arthropoda</taxon>
        <taxon>Hexapoda</taxon>
        <taxon>Insecta</taxon>
        <taxon>Pterygota</taxon>
        <taxon>Neoptera</taxon>
        <taxon>Endopterygota</taxon>
        <taxon>Coleoptera</taxon>
        <taxon>Polyphaga</taxon>
        <taxon>Elateriformia</taxon>
        <taxon>Elateroidea</taxon>
        <taxon>Elateridae</taxon>
        <taxon>Agrypninae</taxon>
        <taxon>Pyrophorini</taxon>
        <taxon>Ignelater</taxon>
    </lineage>
</organism>